<gene>
    <name evidence="2" type="ORF">SAMN05660236_0205</name>
</gene>
<dbReference type="AlphaFoldDB" id="A0A1T5INC0"/>
<dbReference type="Proteomes" id="UP000190961">
    <property type="component" value="Unassembled WGS sequence"/>
</dbReference>
<evidence type="ECO:0008006" key="4">
    <source>
        <dbReference type="Google" id="ProtNLM"/>
    </source>
</evidence>
<proteinExistence type="predicted"/>
<keyword evidence="1" id="KW-0732">Signal</keyword>
<feature type="signal peptide" evidence="1">
    <location>
        <begin position="1"/>
        <end position="18"/>
    </location>
</feature>
<dbReference type="InterPro" id="IPR025737">
    <property type="entry name" value="FApF"/>
</dbReference>
<evidence type="ECO:0000313" key="3">
    <source>
        <dbReference type="Proteomes" id="UP000190961"/>
    </source>
</evidence>
<sequence>MKKIYLLLLGFIPALSFAQTLTDGLMMPKKNICTGFMYMHDRWTDYWEGELKRDNGNIGHVTTQSLMWMGNYGITNKINVIATVPYVKTRASAGTLHGMEGLQDLSVGVKYNFFRKKFEKSAFSTFAVFNFSTPLSDYTPDFFPLALGAHTTNLTYRLTAHFKIEQGWFVNASGGYTWRSNTTLDRPSYYDGNEFVNSDEVKMPNVFDVFVSMGYHKGPLQAELNYIQQNTLGGGDIRRQDMPFVSNRMNMIKTGATVMFYLPKPQGLALRGSAHYTLAGRNAGQATTLMAGVLYTFKFNKDQ</sequence>
<accession>A0A1T5INC0</accession>
<name>A0A1T5INC0_9BACT</name>
<dbReference type="STRING" id="688867.SAMN05660236_0205"/>
<evidence type="ECO:0000313" key="2">
    <source>
        <dbReference type="EMBL" id="SKC40629.1"/>
    </source>
</evidence>
<protein>
    <recommendedName>
        <fullName evidence="4">MetA-pathway of phenol degradation</fullName>
    </recommendedName>
</protein>
<dbReference type="OrthoDB" id="5562884at2"/>
<reference evidence="2 3" key="1">
    <citation type="submission" date="2017-02" db="EMBL/GenBank/DDBJ databases">
        <authorList>
            <person name="Peterson S.W."/>
        </authorList>
    </citation>
    <scope>NUCLEOTIDE SEQUENCE [LARGE SCALE GENOMIC DNA]</scope>
    <source>
        <strain evidence="2 3">DSM 25262</strain>
    </source>
</reference>
<dbReference type="RefSeq" id="WP_079684850.1">
    <property type="nucleotide sequence ID" value="NZ_FUZU01000001.1"/>
</dbReference>
<dbReference type="Pfam" id="PF13557">
    <property type="entry name" value="Phenol_MetA_deg"/>
    <property type="match status" value="1"/>
</dbReference>
<evidence type="ECO:0000256" key="1">
    <source>
        <dbReference type="SAM" id="SignalP"/>
    </source>
</evidence>
<feature type="chain" id="PRO_5010579431" description="MetA-pathway of phenol degradation" evidence="1">
    <location>
        <begin position="19"/>
        <end position="303"/>
    </location>
</feature>
<dbReference type="EMBL" id="FUZU01000001">
    <property type="protein sequence ID" value="SKC40629.1"/>
    <property type="molecule type" value="Genomic_DNA"/>
</dbReference>
<organism evidence="2 3">
    <name type="scientific">Ohtaekwangia koreensis</name>
    <dbReference type="NCBI Taxonomy" id="688867"/>
    <lineage>
        <taxon>Bacteria</taxon>
        <taxon>Pseudomonadati</taxon>
        <taxon>Bacteroidota</taxon>
        <taxon>Cytophagia</taxon>
        <taxon>Cytophagales</taxon>
        <taxon>Fulvivirgaceae</taxon>
        <taxon>Ohtaekwangia</taxon>
    </lineage>
</organism>
<keyword evidence="3" id="KW-1185">Reference proteome</keyword>